<dbReference type="Pfam" id="PF01513">
    <property type="entry name" value="NAD_kinase"/>
    <property type="match status" value="1"/>
</dbReference>
<dbReference type="Pfam" id="PF20143">
    <property type="entry name" value="NAD_kinase_C"/>
    <property type="match status" value="1"/>
</dbReference>
<dbReference type="InterPro" id="IPR016064">
    <property type="entry name" value="NAD/diacylglycerol_kinase_sf"/>
</dbReference>
<keyword evidence="2" id="KW-0808">Transferase</keyword>
<dbReference type="InterPro" id="IPR039065">
    <property type="entry name" value="AcoX-like"/>
</dbReference>
<accession>A0A7C4NQY2</accession>
<dbReference type="Gene3D" id="3.40.50.10330">
    <property type="entry name" value="Probable inorganic polyphosphate/atp-NAD kinase, domain 1"/>
    <property type="match status" value="1"/>
</dbReference>
<dbReference type="GO" id="GO:0006741">
    <property type="term" value="P:NADP+ biosynthetic process"/>
    <property type="evidence" value="ECO:0007669"/>
    <property type="project" value="InterPro"/>
</dbReference>
<dbReference type="PANTHER" id="PTHR40697">
    <property type="entry name" value="ACETOIN CATABOLISM PROTEIN X"/>
    <property type="match status" value="1"/>
</dbReference>
<dbReference type="GO" id="GO:0003951">
    <property type="term" value="F:NAD+ kinase activity"/>
    <property type="evidence" value="ECO:0007669"/>
    <property type="project" value="InterPro"/>
</dbReference>
<comment type="caution">
    <text evidence="2">The sequence shown here is derived from an EMBL/GenBank/DDBJ whole genome shotgun (WGS) entry which is preliminary data.</text>
</comment>
<name>A0A7C4NQY2_STAMA</name>
<reference evidence="2" key="1">
    <citation type="journal article" date="2020" name="mSystems">
        <title>Genome- and Community-Level Interaction Insights into Carbon Utilization and Element Cycling Functions of Hydrothermarchaeota in Hydrothermal Sediment.</title>
        <authorList>
            <person name="Zhou Z."/>
            <person name="Liu Y."/>
            <person name="Xu W."/>
            <person name="Pan J."/>
            <person name="Luo Z.H."/>
            <person name="Li M."/>
        </authorList>
    </citation>
    <scope>NUCLEOTIDE SEQUENCE [LARGE SCALE GENOMIC DNA]</scope>
    <source>
        <strain evidence="1">SpSt-638</strain>
        <strain evidence="2">SpSt-648</strain>
    </source>
</reference>
<sequence>MSKVRLGFIVNPIAGMGGAVGLKGTDGEAYNEALKRGAEPVAPRRALEFLNSISAVDFAIIVADGCMGLNVVVESRHRDRVVETIGPVPDRTSRNDTIRIAREMVGKIDLLVFVGGDGTARDIYEAVDTKIPVLGVPSGVKMFSAVFATTPRSAARVFEEFIRGGCVIVEREVLDIDEDAYRRGVLNVKLYGFLKIPVFGEMVQSSKTVFSSYNEEENKIGIAKFVIENLSRDTLLILGPGSTVKKIAELLSQPYTLMGFDAYYDGKVVGLDLSEKELFDLINRYNRKVLIVLSPIGGQGFILGRGNQQLSPRIIRIVGLNNILIVATRSKIRDLKTLRVDTGDSNLDREICRYVKVLVDYNEFITRKIVCD</sequence>
<keyword evidence="2" id="KW-0418">Kinase</keyword>
<evidence type="ECO:0000313" key="1">
    <source>
        <dbReference type="EMBL" id="HGQ59821.1"/>
    </source>
</evidence>
<dbReference type="PIRSF" id="PIRSF016907">
    <property type="entry name" value="Kin_ATP-NAD"/>
    <property type="match status" value="1"/>
</dbReference>
<dbReference type="InterPro" id="IPR017438">
    <property type="entry name" value="ATP-NAD_kinase_N"/>
</dbReference>
<dbReference type="SUPFAM" id="SSF111331">
    <property type="entry name" value="NAD kinase/diacylglycerol kinase-like"/>
    <property type="match status" value="1"/>
</dbReference>
<evidence type="ECO:0000313" key="2">
    <source>
        <dbReference type="EMBL" id="HGQ73472.1"/>
    </source>
</evidence>
<proteinExistence type="predicted"/>
<dbReference type="AlphaFoldDB" id="A0A7C4NQY2"/>
<gene>
    <name evidence="1" type="ORF">ENU09_03815</name>
    <name evidence="2" type="ORF">ENU20_00065</name>
</gene>
<dbReference type="PANTHER" id="PTHR40697:SF2">
    <property type="entry name" value="ATP-NAD KINASE-RELATED"/>
    <property type="match status" value="1"/>
</dbReference>
<organism evidence="2">
    <name type="scientific">Staphylothermus marinus</name>
    <dbReference type="NCBI Taxonomy" id="2280"/>
    <lineage>
        <taxon>Archaea</taxon>
        <taxon>Thermoproteota</taxon>
        <taxon>Thermoprotei</taxon>
        <taxon>Desulfurococcales</taxon>
        <taxon>Desulfurococcaceae</taxon>
        <taxon>Staphylothermus</taxon>
    </lineage>
</organism>
<dbReference type="InterPro" id="IPR011386">
    <property type="entry name" value="Put_ATP-NAD_kin"/>
</dbReference>
<dbReference type="InterPro" id="IPR002504">
    <property type="entry name" value="NADK"/>
</dbReference>
<dbReference type="EMBL" id="DTBP01000002">
    <property type="protein sequence ID" value="HGQ73472.1"/>
    <property type="molecule type" value="Genomic_DNA"/>
</dbReference>
<dbReference type="EMBL" id="DTBE01000102">
    <property type="protein sequence ID" value="HGQ59821.1"/>
    <property type="molecule type" value="Genomic_DNA"/>
</dbReference>
<protein>
    <submittedName>
        <fullName evidence="2">ATP-NAD kinase</fullName>
    </submittedName>
</protein>